<dbReference type="AlphaFoldDB" id="A0A2T5KBD8"/>
<dbReference type="EMBL" id="QAOT01000004">
    <property type="protein sequence ID" value="PTR19721.1"/>
    <property type="molecule type" value="Genomic_DNA"/>
</dbReference>
<evidence type="ECO:0000313" key="2">
    <source>
        <dbReference type="Proteomes" id="UP000244060"/>
    </source>
</evidence>
<protein>
    <submittedName>
        <fullName evidence="1">Uncharacterized protein</fullName>
    </submittedName>
</protein>
<dbReference type="OrthoDB" id="7688668at2"/>
<dbReference type="RefSeq" id="WP_011908889.1">
    <property type="nucleotide sequence ID" value="NZ_CP089965.1"/>
</dbReference>
<accession>A0A2T5KBD8</accession>
<keyword evidence="2" id="KW-1185">Reference proteome</keyword>
<organism evidence="1 2">
    <name type="scientific">Cereibacter azotoformans</name>
    <dbReference type="NCBI Taxonomy" id="43057"/>
    <lineage>
        <taxon>Bacteria</taxon>
        <taxon>Pseudomonadati</taxon>
        <taxon>Pseudomonadota</taxon>
        <taxon>Alphaproteobacteria</taxon>
        <taxon>Rhodobacterales</taxon>
        <taxon>Paracoccaceae</taxon>
        <taxon>Cereibacter</taxon>
    </lineage>
</organism>
<proteinExistence type="predicted"/>
<comment type="caution">
    <text evidence="1">The sequence shown here is derived from an EMBL/GenBank/DDBJ whole genome shotgun (WGS) entry which is preliminary data.</text>
</comment>
<evidence type="ECO:0000313" key="1">
    <source>
        <dbReference type="EMBL" id="PTR19721.1"/>
    </source>
</evidence>
<gene>
    <name evidence="1" type="ORF">C8J28_104206</name>
</gene>
<sequence>MFSFIDDIPSLDQIRARVRDDLRKYGWDKRWNDSRLVQKSRELLSDEELKIDPVTWIWKRLPTKEEVAARRQRDFETVWKYRYQAGGFAAGALLALSLAGIFSTGNFGGSSDASNRPTVIYPIE</sequence>
<reference evidence="1 2" key="1">
    <citation type="submission" date="2018-04" db="EMBL/GenBank/DDBJ databases">
        <title>Genomic Encyclopedia of Type Strains, Phase III (KMG-III): the genomes of soil and plant-associated and newly described type strains.</title>
        <authorList>
            <person name="Whitman W."/>
        </authorList>
    </citation>
    <scope>NUCLEOTIDE SEQUENCE [LARGE SCALE GENOMIC DNA]</scope>
    <source>
        <strain evidence="1 2">KA25</strain>
    </source>
</reference>
<name>A0A2T5KBD8_9RHOB</name>
<dbReference type="Proteomes" id="UP000244060">
    <property type="component" value="Unassembled WGS sequence"/>
</dbReference>